<gene>
    <name evidence="1" type="ORF">FHP29_05915</name>
</gene>
<keyword evidence="2" id="KW-1185">Reference proteome</keyword>
<dbReference type="Proteomes" id="UP000313231">
    <property type="component" value="Unassembled WGS sequence"/>
</dbReference>
<proteinExistence type="predicted"/>
<sequence>MTVSAPTADSTPEVRARPLPPVQMLHCLPCGACTPHALGPQTLAPDGSVLVQWWRCTECAEGQTVTGCG</sequence>
<accession>A0A5C4W7Q7</accession>
<evidence type="ECO:0000313" key="2">
    <source>
        <dbReference type="Proteomes" id="UP000313231"/>
    </source>
</evidence>
<dbReference type="RefSeq" id="WP_139621919.1">
    <property type="nucleotide sequence ID" value="NZ_VDMP01000018.1"/>
</dbReference>
<dbReference type="OrthoDB" id="3790688at2"/>
<dbReference type="EMBL" id="VDMP01000018">
    <property type="protein sequence ID" value="TNM44237.1"/>
    <property type="molecule type" value="Genomic_DNA"/>
</dbReference>
<dbReference type="AlphaFoldDB" id="A0A5C4W7Q7"/>
<evidence type="ECO:0000313" key="1">
    <source>
        <dbReference type="EMBL" id="TNM44237.1"/>
    </source>
</evidence>
<organism evidence="1 2">
    <name type="scientific">Nocardioides albidus</name>
    <dbReference type="NCBI Taxonomy" id="1517589"/>
    <lineage>
        <taxon>Bacteria</taxon>
        <taxon>Bacillati</taxon>
        <taxon>Actinomycetota</taxon>
        <taxon>Actinomycetes</taxon>
        <taxon>Propionibacteriales</taxon>
        <taxon>Nocardioidaceae</taxon>
        <taxon>Nocardioides</taxon>
    </lineage>
</organism>
<protein>
    <submittedName>
        <fullName evidence="1">Uncharacterized protein</fullName>
    </submittedName>
</protein>
<name>A0A5C4W7Q7_9ACTN</name>
<reference evidence="1 2" key="1">
    <citation type="journal article" date="2016" name="Int. J. Syst. Evol. Microbiol.">
        <title>Nocardioides albidus sp. nov., an actinobacterium isolated from garden soil.</title>
        <authorList>
            <person name="Singh H."/>
            <person name="Du J."/>
            <person name="Trinh H."/>
            <person name="Won K."/>
            <person name="Yang J.E."/>
            <person name="Yin C."/>
            <person name="Kook M."/>
            <person name="Yi T.H."/>
        </authorList>
    </citation>
    <scope>NUCLEOTIDE SEQUENCE [LARGE SCALE GENOMIC DNA]</scope>
    <source>
        <strain evidence="1 2">CCTCC AB 2015297</strain>
    </source>
</reference>
<comment type="caution">
    <text evidence="1">The sequence shown here is derived from an EMBL/GenBank/DDBJ whole genome shotgun (WGS) entry which is preliminary data.</text>
</comment>